<dbReference type="SMART" id="SM00409">
    <property type="entry name" value="IG"/>
    <property type="match status" value="8"/>
</dbReference>
<dbReference type="GO" id="GO:0004674">
    <property type="term" value="F:protein serine/threonine kinase activity"/>
    <property type="evidence" value="ECO:0007669"/>
    <property type="project" value="UniProtKB-KW"/>
</dbReference>
<dbReference type="GO" id="GO:0030017">
    <property type="term" value="C:sarcomere"/>
    <property type="evidence" value="ECO:0007669"/>
    <property type="project" value="UniProtKB-ARBA"/>
</dbReference>
<sequence>MNRLVKYDLQLLQVETTEASEKEHHFTITQHTTIHETKQQPTNDSDTEVTEEYTTKFRRGSKENETAAIKTKKTTIRKKKPKSKTEEDKVVVIEEEIEDIKSQVPSIPKKQFMHIEEVTGLIGIEEIVPTKIEELEDITQSQEEQIKTYVQNKRIIKKTNDIHDIQTKDIQKEDTENQLDQLTEKDESKQKIVTSPIKTVEKIVSAATHPEFAKPHEEEEVREQVTVIEEIVEGKKPKKITKKKIIKRKGQKQQVTEKTTVEEKDKLPVTTVLEGPIEEIVEETTYPLPYPEFAKPLEEEEVREQVTVTEEIIEGKKPKKITKKKIIKRKGQKQQEVRKQVTVTEEIVEGKKPKKVTKKKIIKQKGQKQQVTEETTVEEEDQLPVTTLVEGPIEEIVEETTYPLPSPEFAKPLKEEEVREQVTVTEEIMEGKKPKITKKKIIEQIPEGMTVGNVDNEIQEVGAANDLDADTTPEIHIKPKHDGLIKYRVNKKVLEGTREEMYQREESINRIPEETVEEIVIKEAELQKAQLFVDDKDSVEIMKIDVKETPLEKEKVTKTKKIPKKKNERIEAIEELTVKPKEIVELSAEIIKEKKHVIETADVLEEVIEEIRTDMPKKEKAKPVVEDREKSVMITEIDIQTSAVKLPEKEVDIEEEIIETVETPTTKIIETPIKKRIKRKKIKSHEDNVPEEILQEIVLEKPEMEQAQTIFSPKEGIEITQILTESSITKFTEDKAIPQKAAVHAIKEEESIFKKTLPEETNTIPVQEEITIETTKEILNEKPKEEEIKLTIITKEGLKVTEIISDTSTENFLEKIKPIKERILPVKEEETQIGVEEVIVKKTPLVKKKAREMKEDQPEEAIEDIKMKKPTKEKAKKDILLQESVEILEIATEIRPEEFVVEKTIVEKEAELNVAPTETIEVIEVTLAVADDKITEKEEAKPKIDVKEEQEKKLTSIKKEKIIEEKEKIVEEIISVKPKMEETKRDKVALKTTKEVAEVIPEAKVEDTLRKKKPKDKLKEVKVIHPEEIKEFEKPTEEIVSTVEEKLKSIEKIKEKKVIKKKKKPVKTDIEEWVEPEYERPVLEPMPEKIEWEPTKKKKEKKTLPESVQKLVRQKIERKEIKPTKLKYIEPIQETVQFGAIKLKKVTVVKKKEITEPIFPKIMLRSRITFIDDYPAELQMPKVTYMEKNPAQAGILSRNTEEALQIIKKKYKKPKISEKDLIELEKLDKEFEELKKVPLEQIEDKSIYERTPKKSQKTLKEPQKLIIGKGEIKQEDKIVPENVKLKKIPIKEPEQVIKSKQKPKKEKSLEDMPQKKEEKPEETFTSNEFKSIEFDSPEIEKYIPEEFEIIKKPEIEPVSKPYKPSKKKKPEQDIEQIPLVKGIPKPQEPEEEPEVKFRIPTSEKPEDEPATITLKGWKKTKPEKEGTEEYPTKEKDITPTMPKEITDEYTVKQKIKPKKIKEKEIKPQDSEHITLKEPVEEKQEIPTEELIVKRPRKKSEPEEKQDILDVSQEVLLKKPKEFVEEKVEDEVTITKQIIKKGKEDVKEVTEEITLKKKPKKKSITEEPAAEIIVKKLFPEKEDVPEEISEKVALKKPEKDFLKEEVAEEVTIKKLIIEEKTEDVKEITEEVTLKKKPKKKPVTEEPAAEITVKKPIPEEEEHILEEISEKVALKKPKKDSLKEVAEEVTIKKPIIEEKTEDVKEVNQEVTLKKKPKKKPVTEESGAEITVKKPVPKEEEQVPEEISEKVALKKMKEKSPKEEVDKVMIKKPIIEERKEDVKEVTEEVTLKKKPKKKKEDVKEVTEEVTLKTKSKKKPITEELAAEITVKKPIPKKEEQVPEEISEKVVLKKPKKEILKKEVADKVTIKKPIVEKEMKEDVIEEVTLKPKSRKKIIKTEEISEVTIAKPVEDKKVEEIIEASADVLLKEEKRAPIIENVITEELTIRKIEDIEQPEEVIEEFTLKRKPPKKAPKPIEEIYEDVTLRKLRPKKKSRLNIKEVTEVENVTFRPRSTKTKEDVEQEFKISLNTYEEEDISMSGKVRLKPKKRPLTYSEETGEETIKIIQEIEDDSGPIIEEIIDESEEEGKEEYSIEELDIDEMNIPLRRKKKKQKTPYTVEEIEEDDVKLQLKRDRKYSYEETDAESLALKLKSKRRISTFEEEEASLSITKEEEISEEDHTNQDWWFVKKHLTEEKGWVPAQYLLDEAHYTIYLQRKLHEKIDKLPIFEKPAPGEKGSAPRFIEKLQPIHTLDGYTVQFECQVEGTPRPQITWFRQTAIIKPSTDFQMYYDEDNVATLIIKEVFPEDAGTFTCVAKNAAGFASNTTELIVEAPLSDHGSDVTVKEGETVVLSTQIVGNPSPKIIWYKDGKPIKGLQLKQDGHVNTLNLIQPQLADSGEYSVTAINDMGKAETRATLTVEKVPSGAPEPPLFTKRFQEIIVPEKSTFKLVAKVTGNPVPEVTWLRNNKPLDKSANIIESYDGENIELEIKNANSESGLSDAGTYKCTVKNQMTSSNVIVRATKPEFVKKLQDFEVKERDVAILEVEITSQTADVTWQKDGELLTPSKGKLEFVKDGTVRKLFIRSASVHDEGEYTCALPDQECTAEVTVVELPPEIIIKMQDIIIARGEKATFDIELTKGDALVRWFKDGQELQFSEHVRLSIDGKRQKLKIYDTEVEDAGIYSCQVGDQTSSARLTVEEPEVDFIKKLPDVTLVPINTDATFLIELSRADVLVTWLRKSETIDCARSSKYNIIDEGNIKKLIVRKCTTEDIAEYTAIVANVKTSSRLKIEGDDIDIVVKFTAKPIPIDEWTVNGRVLKKSKRIIPSIDECSAVLTIRDVQEKDFGDYNLKLTNPHGEDSIEINVIVVQVPGAPGIPEPLEITDNSITLHWKKPDSDGHSSIIEYILEYREKTETLWSKITETIIETTYKLTNLIAEKEYTFRVTAVNEAGSGEASPNTPYLRISKLSASEPPTILEALKSIVIGLEEIVTLSCVIGGVPTPHDKTFEDNDITYENHVAKYTIWKTTETSSATFMVKAQNDAGMAETSCQLKIQESPKITCDENLRNQRLTVGDKWKVEIYFTGFPKPEVTWTINNKKIIDKRISIETRENKSIVTIPSLIRADTAAYTVKASNEAGSSSMECHLRVIDKPNKPQGPVIAKEIRQDRVTIEWQPPIDDGGVELERYTIEKCEANKKVWTKVETPGPPRGPLQVFGMTKTSFTLKWESPENDGGTPIVEYIVEMKETSKKAWQRIASTKGEITNVTISDLKTDTSYNFRITAKNSVGTGPPYTAEEAITAGKRPTPPSCPLNVRATNVTSKSVTLNWLPPTTTGGSELTGYVIEKRPLIGKGARWTKVVTLDATTHQYCIENLKESEFLFRIFAENSLGLSIPTNSEPVTLKTHANVPSPPTAPLEMRQIAANTMVIEWGRPESDGGAPLEGYKIAIRDAKKTMWMEVGRVSADIQKLNIRDLQENHEYLVRIFARNEIGFSDHLESEEPFKIVPTSELSCVEPIAEAVDKGETASLSFSTENTSSWLREHNMDADIHSYARARLLRKDDY</sequence>
<evidence type="ECO:0000256" key="13">
    <source>
        <dbReference type="ARBA" id="ARBA00022837"/>
    </source>
</evidence>
<dbReference type="SMART" id="SM00408">
    <property type="entry name" value="IGc2"/>
    <property type="match status" value="6"/>
</dbReference>
<comment type="cofactor">
    <cofactor evidence="1">
        <name>Mg(2+)</name>
        <dbReference type="ChEBI" id="CHEBI:18420"/>
    </cofactor>
</comment>
<keyword evidence="11" id="KW-0677">Repeat</keyword>
<dbReference type="FunFam" id="2.60.40.10:FF:000003">
    <property type="entry name" value="Titin isoform E"/>
    <property type="match status" value="1"/>
</dbReference>
<dbReference type="EMBL" id="QBLH01002486">
    <property type="protein sequence ID" value="TGZ48419.1"/>
    <property type="molecule type" value="Genomic_DNA"/>
</dbReference>
<evidence type="ECO:0000256" key="4">
    <source>
        <dbReference type="ARBA" id="ARBA00006692"/>
    </source>
</evidence>
<keyword evidence="18" id="KW-0393">Immunoglobulin domain</keyword>
<dbReference type="Gene3D" id="2.60.40.10">
    <property type="entry name" value="Immunoglobulins"/>
    <property type="match status" value="14"/>
</dbReference>
<keyword evidence="22" id="KW-0175">Coiled coil</keyword>
<evidence type="ECO:0000256" key="16">
    <source>
        <dbReference type="ARBA" id="ARBA00023157"/>
    </source>
</evidence>
<feature type="domain" description="Ig-like" evidence="25">
    <location>
        <begin position="2610"/>
        <end position="2693"/>
    </location>
</feature>
<evidence type="ECO:0000259" key="26">
    <source>
        <dbReference type="PROSITE" id="PS50853"/>
    </source>
</evidence>
<evidence type="ECO:0000259" key="25">
    <source>
        <dbReference type="PROSITE" id="PS50835"/>
    </source>
</evidence>
<feature type="domain" description="Fibronectin type-III" evidence="26">
    <location>
        <begin position="3304"/>
        <end position="3401"/>
    </location>
</feature>
<dbReference type="GO" id="GO:0030154">
    <property type="term" value="P:cell differentiation"/>
    <property type="evidence" value="ECO:0007669"/>
    <property type="project" value="UniProtKB-ARBA"/>
</dbReference>
<feature type="domain" description="Ig-like" evidence="25">
    <location>
        <begin position="2330"/>
        <end position="2414"/>
    </location>
</feature>
<dbReference type="PROSITE" id="PS50835">
    <property type="entry name" value="IG_LIKE"/>
    <property type="match status" value="6"/>
</dbReference>
<dbReference type="InterPro" id="IPR036028">
    <property type="entry name" value="SH3-like_dom_sf"/>
</dbReference>
<keyword evidence="10" id="KW-0479">Metal-binding</keyword>
<dbReference type="SUPFAM" id="SSF48726">
    <property type="entry name" value="Immunoglobulin"/>
    <property type="match status" value="9"/>
</dbReference>
<feature type="region of interest" description="Disordered" evidence="23">
    <location>
        <begin position="1358"/>
        <end position="1506"/>
    </location>
</feature>
<evidence type="ECO:0000256" key="6">
    <source>
        <dbReference type="ARBA" id="ARBA00022443"/>
    </source>
</evidence>
<evidence type="ECO:0000256" key="22">
    <source>
        <dbReference type="SAM" id="Coils"/>
    </source>
</evidence>
<feature type="region of interest" description="Disordered" evidence="23">
    <location>
        <begin position="1704"/>
        <end position="1744"/>
    </location>
</feature>
<dbReference type="PANTHER" id="PTHR14340">
    <property type="entry name" value="MICROFIBRIL-ASSOCIATED GLYCOPROTEIN 3"/>
    <property type="match status" value="1"/>
</dbReference>
<dbReference type="STRING" id="300112.A0A4S2KKC2"/>
<dbReference type="FunFam" id="2.60.40.10:FF:001138">
    <property type="entry name" value="Sallimus, isoform P"/>
    <property type="match status" value="1"/>
</dbReference>
<dbReference type="CDD" id="cd00063">
    <property type="entry name" value="FN3"/>
    <property type="match status" value="4"/>
</dbReference>
<feature type="domain" description="Ig-like" evidence="25">
    <location>
        <begin position="2425"/>
        <end position="2514"/>
    </location>
</feature>
<dbReference type="InterPro" id="IPR003599">
    <property type="entry name" value="Ig_sub"/>
</dbReference>
<dbReference type="InterPro" id="IPR003961">
    <property type="entry name" value="FN3_dom"/>
</dbReference>
<evidence type="ECO:0000256" key="14">
    <source>
        <dbReference type="ARBA" id="ARBA00022842"/>
    </source>
</evidence>
<evidence type="ECO:0000256" key="5">
    <source>
        <dbReference type="ARBA" id="ARBA00012513"/>
    </source>
</evidence>
<evidence type="ECO:0000256" key="2">
    <source>
        <dbReference type="ARBA" id="ARBA00004123"/>
    </source>
</evidence>
<dbReference type="GO" id="GO:0005634">
    <property type="term" value="C:nucleus"/>
    <property type="evidence" value="ECO:0007669"/>
    <property type="project" value="UniProtKB-SubCell"/>
</dbReference>
<dbReference type="PROSITE" id="PS50002">
    <property type="entry name" value="SH3"/>
    <property type="match status" value="1"/>
</dbReference>
<feature type="domain" description="Ig-like" evidence="25">
    <location>
        <begin position="2237"/>
        <end position="2326"/>
    </location>
</feature>
<keyword evidence="6 21" id="KW-0728">SH3 domain</keyword>
<dbReference type="Pfam" id="PF07679">
    <property type="entry name" value="I-set"/>
    <property type="match status" value="7"/>
</dbReference>
<feature type="domain" description="Fibronectin type-III" evidence="26">
    <location>
        <begin position="3405"/>
        <end position="3501"/>
    </location>
</feature>
<comment type="catalytic activity">
    <reaction evidence="19">
        <text>L-threonyl-[protein] + ATP = O-phospho-L-threonyl-[protein] + ADP + H(+)</text>
        <dbReference type="Rhea" id="RHEA:46608"/>
        <dbReference type="Rhea" id="RHEA-COMP:11060"/>
        <dbReference type="Rhea" id="RHEA-COMP:11605"/>
        <dbReference type="ChEBI" id="CHEBI:15378"/>
        <dbReference type="ChEBI" id="CHEBI:30013"/>
        <dbReference type="ChEBI" id="CHEBI:30616"/>
        <dbReference type="ChEBI" id="CHEBI:61977"/>
        <dbReference type="ChEBI" id="CHEBI:456216"/>
        <dbReference type="EC" id="2.7.11.1"/>
    </reaction>
</comment>
<dbReference type="PROSITE" id="PS50853">
    <property type="entry name" value="FN3"/>
    <property type="match status" value="4"/>
</dbReference>
<proteinExistence type="inferred from homology"/>
<evidence type="ECO:0000256" key="11">
    <source>
        <dbReference type="ARBA" id="ARBA00022737"/>
    </source>
</evidence>
<evidence type="ECO:0000256" key="1">
    <source>
        <dbReference type="ARBA" id="ARBA00001946"/>
    </source>
</evidence>
<keyword evidence="17" id="KW-0539">Nucleus</keyword>
<evidence type="ECO:0000256" key="3">
    <source>
        <dbReference type="ARBA" id="ARBA00004496"/>
    </source>
</evidence>
<feature type="compositionally biased region" description="Basic and acidic residues" evidence="23">
    <location>
        <begin position="1461"/>
        <end position="1485"/>
    </location>
</feature>
<dbReference type="PRINTS" id="PR00014">
    <property type="entry name" value="FNTYPEIII"/>
</dbReference>
<dbReference type="InterPro" id="IPR003598">
    <property type="entry name" value="Ig_sub2"/>
</dbReference>
<dbReference type="SUPFAM" id="SSF50044">
    <property type="entry name" value="SH3-domain"/>
    <property type="match status" value="1"/>
</dbReference>
<feature type="domain" description="Fibronectin type-III" evidence="26">
    <location>
        <begin position="3202"/>
        <end position="3297"/>
    </location>
</feature>
<feature type="region of interest" description="Disordered" evidence="23">
    <location>
        <begin position="1632"/>
        <end position="1655"/>
    </location>
</feature>
<dbReference type="FunFam" id="2.60.40.10:FF:000032">
    <property type="entry name" value="palladin isoform X1"/>
    <property type="match status" value="1"/>
</dbReference>
<keyword evidence="16" id="KW-1015">Disulfide bond</keyword>
<dbReference type="SUPFAM" id="SSF49265">
    <property type="entry name" value="Fibronectin type III"/>
    <property type="match status" value="4"/>
</dbReference>
<reference evidence="27 28" key="1">
    <citation type="journal article" date="2019" name="Philos. Trans. R. Soc. Lond., B, Biol. Sci.">
        <title>Ant behaviour and brain gene expression of defending hosts depend on the ecological success of the intruding social parasite.</title>
        <authorList>
            <person name="Kaur R."/>
            <person name="Stoldt M."/>
            <person name="Jongepier E."/>
            <person name="Feldmeyer B."/>
            <person name="Menzel F."/>
            <person name="Bornberg-Bauer E."/>
            <person name="Foitzik S."/>
        </authorList>
    </citation>
    <scope>NUCLEOTIDE SEQUENCE [LARGE SCALE GENOMIC DNA]</scope>
    <source>
        <tissue evidence="27">Whole body</tissue>
    </source>
</reference>
<feature type="domain" description="Ig-like" evidence="25">
    <location>
        <begin position="3053"/>
        <end position="3142"/>
    </location>
</feature>
<feature type="compositionally biased region" description="Basic and acidic residues" evidence="23">
    <location>
        <begin position="1394"/>
        <end position="1404"/>
    </location>
</feature>
<feature type="coiled-coil region" evidence="22">
    <location>
        <begin position="132"/>
        <end position="192"/>
    </location>
</feature>
<dbReference type="InterPro" id="IPR007110">
    <property type="entry name" value="Ig-like_dom"/>
</dbReference>
<feature type="compositionally biased region" description="Basic and acidic residues" evidence="23">
    <location>
        <begin position="1306"/>
        <end position="1322"/>
    </location>
</feature>
<evidence type="ECO:0000256" key="20">
    <source>
        <dbReference type="ARBA" id="ARBA00048679"/>
    </source>
</evidence>
<accession>A0A4S2KKC2</accession>
<keyword evidence="13" id="KW-0106">Calcium</keyword>
<comment type="similarity">
    <text evidence="4">Belongs to the protein kinase superfamily. CAMK Ser/Thr protein kinase family.</text>
</comment>
<dbReference type="GO" id="GO:0046872">
    <property type="term" value="F:metal ion binding"/>
    <property type="evidence" value="ECO:0007669"/>
    <property type="project" value="UniProtKB-KW"/>
</dbReference>
<dbReference type="PANTHER" id="PTHR14340:SF9">
    <property type="entry name" value="FIBRONECTIN TYPE-III DOMAIN-CONTAINING PROTEIN"/>
    <property type="match status" value="1"/>
</dbReference>
<feature type="domain" description="Ig-like" evidence="25">
    <location>
        <begin position="2520"/>
        <end position="2604"/>
    </location>
</feature>
<evidence type="ECO:0000256" key="10">
    <source>
        <dbReference type="ARBA" id="ARBA00022723"/>
    </source>
</evidence>
<evidence type="ECO:0000256" key="7">
    <source>
        <dbReference type="ARBA" id="ARBA00022490"/>
    </source>
</evidence>
<evidence type="ECO:0000313" key="27">
    <source>
        <dbReference type="EMBL" id="TGZ48419.1"/>
    </source>
</evidence>
<keyword evidence="12" id="KW-0418">Kinase</keyword>
<feature type="compositionally biased region" description="Basic and acidic residues" evidence="23">
    <location>
        <begin position="1420"/>
        <end position="1437"/>
    </location>
</feature>
<protein>
    <recommendedName>
        <fullName evidence="5">non-specific serine/threonine protein kinase</fullName>
        <ecNumber evidence="5">2.7.11.1</ecNumber>
    </recommendedName>
</protein>
<dbReference type="InterPro" id="IPR036179">
    <property type="entry name" value="Ig-like_dom_sf"/>
</dbReference>
<dbReference type="SMART" id="SM00060">
    <property type="entry name" value="FN3"/>
    <property type="match status" value="4"/>
</dbReference>
<dbReference type="InterPro" id="IPR013098">
    <property type="entry name" value="Ig_I-set"/>
</dbReference>
<feature type="domain" description="Fibronectin type-III" evidence="26">
    <location>
        <begin position="2869"/>
        <end position="2964"/>
    </location>
</feature>
<dbReference type="InterPro" id="IPR036116">
    <property type="entry name" value="FN3_sf"/>
</dbReference>
<dbReference type="GO" id="GO:0009653">
    <property type="term" value="P:anatomical structure morphogenesis"/>
    <property type="evidence" value="ECO:0007669"/>
    <property type="project" value="UniProtKB-ARBA"/>
</dbReference>
<evidence type="ECO:0000256" key="21">
    <source>
        <dbReference type="PROSITE-ProRule" id="PRU00192"/>
    </source>
</evidence>
<feature type="domain" description="SH3" evidence="24">
    <location>
        <begin position="2146"/>
        <end position="2206"/>
    </location>
</feature>
<dbReference type="FunFam" id="2.60.40.10:FF:000050">
    <property type="entry name" value="Titin isoform B"/>
    <property type="match status" value="2"/>
</dbReference>
<keyword evidence="15" id="KW-0112">Calmodulin-binding</keyword>
<keyword evidence="8" id="KW-0723">Serine/threonine-protein kinase</keyword>
<evidence type="ECO:0000313" key="28">
    <source>
        <dbReference type="Proteomes" id="UP000310200"/>
    </source>
</evidence>
<evidence type="ECO:0000256" key="19">
    <source>
        <dbReference type="ARBA" id="ARBA00047899"/>
    </source>
</evidence>
<dbReference type="FunFam" id="2.60.40.10:FF:000031">
    <property type="entry name" value="Myosin-binding protein C, slow type"/>
    <property type="match status" value="2"/>
</dbReference>
<dbReference type="Proteomes" id="UP000310200">
    <property type="component" value="Unassembled WGS sequence"/>
</dbReference>
<dbReference type="FunFam" id="2.60.40.10:FF:000107">
    <property type="entry name" value="Myosin, light chain kinase a"/>
    <property type="match status" value="1"/>
</dbReference>
<dbReference type="GO" id="GO:0005516">
    <property type="term" value="F:calmodulin binding"/>
    <property type="evidence" value="ECO:0007669"/>
    <property type="project" value="UniProtKB-KW"/>
</dbReference>
<evidence type="ECO:0000256" key="18">
    <source>
        <dbReference type="ARBA" id="ARBA00023319"/>
    </source>
</evidence>
<dbReference type="InterPro" id="IPR013783">
    <property type="entry name" value="Ig-like_fold"/>
</dbReference>
<comment type="subcellular location">
    <subcellularLocation>
        <location evidence="3">Cytoplasm</location>
    </subcellularLocation>
    <subcellularLocation>
        <location evidence="2">Nucleus</location>
    </subcellularLocation>
</comment>
<feature type="compositionally biased region" description="Basic and acidic residues" evidence="23">
    <location>
        <begin position="1733"/>
        <end position="1744"/>
    </location>
</feature>
<keyword evidence="28" id="KW-1185">Reference proteome</keyword>
<evidence type="ECO:0000259" key="24">
    <source>
        <dbReference type="PROSITE" id="PS50002"/>
    </source>
</evidence>
<gene>
    <name evidence="27" type="ORF">DBV15_02782</name>
</gene>
<evidence type="ECO:0000256" key="9">
    <source>
        <dbReference type="ARBA" id="ARBA00022679"/>
    </source>
</evidence>
<feature type="region of interest" description="Disordered" evidence="23">
    <location>
        <begin position="1294"/>
        <end position="1331"/>
    </location>
</feature>
<dbReference type="InterPro" id="IPR001452">
    <property type="entry name" value="SH3_domain"/>
</dbReference>
<name>A0A4S2KKC2_9HYME</name>
<keyword evidence="9" id="KW-0808">Transferase</keyword>
<evidence type="ECO:0000256" key="8">
    <source>
        <dbReference type="ARBA" id="ARBA00022527"/>
    </source>
</evidence>
<dbReference type="Gene3D" id="2.30.30.40">
    <property type="entry name" value="SH3 Domains"/>
    <property type="match status" value="1"/>
</dbReference>
<dbReference type="Pfam" id="PF00041">
    <property type="entry name" value="fn3"/>
    <property type="match status" value="4"/>
</dbReference>
<organism evidence="27 28">
    <name type="scientific">Temnothorax longispinosus</name>
    <dbReference type="NCBI Taxonomy" id="300112"/>
    <lineage>
        <taxon>Eukaryota</taxon>
        <taxon>Metazoa</taxon>
        <taxon>Ecdysozoa</taxon>
        <taxon>Arthropoda</taxon>
        <taxon>Hexapoda</taxon>
        <taxon>Insecta</taxon>
        <taxon>Pterygota</taxon>
        <taxon>Neoptera</taxon>
        <taxon>Endopterygota</taxon>
        <taxon>Hymenoptera</taxon>
        <taxon>Apocrita</taxon>
        <taxon>Aculeata</taxon>
        <taxon>Formicoidea</taxon>
        <taxon>Formicidae</taxon>
        <taxon>Myrmicinae</taxon>
        <taxon>Temnothorax</taxon>
    </lineage>
</organism>
<comment type="catalytic activity">
    <reaction evidence="20">
        <text>L-seryl-[protein] + ATP = O-phospho-L-seryl-[protein] + ADP + H(+)</text>
        <dbReference type="Rhea" id="RHEA:17989"/>
        <dbReference type="Rhea" id="RHEA-COMP:9863"/>
        <dbReference type="Rhea" id="RHEA-COMP:11604"/>
        <dbReference type="ChEBI" id="CHEBI:15378"/>
        <dbReference type="ChEBI" id="CHEBI:29999"/>
        <dbReference type="ChEBI" id="CHEBI:30616"/>
        <dbReference type="ChEBI" id="CHEBI:83421"/>
        <dbReference type="ChEBI" id="CHEBI:456216"/>
        <dbReference type="EC" id="2.7.11.1"/>
    </reaction>
</comment>
<dbReference type="EC" id="2.7.11.1" evidence="5"/>
<keyword evidence="14" id="KW-0460">Magnesium</keyword>
<comment type="caution">
    <text evidence="27">The sequence shown here is derived from an EMBL/GenBank/DDBJ whole genome shotgun (WGS) entry which is preliminary data.</text>
</comment>
<dbReference type="FunFam" id="2.60.40.10:FF:000056">
    <property type="entry name" value="twitchin isoform X4"/>
    <property type="match status" value="1"/>
</dbReference>
<keyword evidence="7" id="KW-0963">Cytoplasm</keyword>
<evidence type="ECO:0000256" key="23">
    <source>
        <dbReference type="SAM" id="MobiDB-lite"/>
    </source>
</evidence>
<evidence type="ECO:0000256" key="15">
    <source>
        <dbReference type="ARBA" id="ARBA00022860"/>
    </source>
</evidence>
<evidence type="ECO:0000256" key="12">
    <source>
        <dbReference type="ARBA" id="ARBA00022777"/>
    </source>
</evidence>
<evidence type="ECO:0000256" key="17">
    <source>
        <dbReference type="ARBA" id="ARBA00023242"/>
    </source>
</evidence>